<accession>A0ABD1UYR6</accession>
<keyword evidence="1" id="KW-0611">Plant defense</keyword>
<feature type="domain" description="Disease resistance protein At4g27190-like leucine-rich repeats" evidence="2">
    <location>
        <begin position="175"/>
        <end position="222"/>
    </location>
</feature>
<dbReference type="PANTHER" id="PTHR36766">
    <property type="entry name" value="PLANT BROAD-SPECTRUM MILDEW RESISTANCE PROTEIN RPW8"/>
    <property type="match status" value="1"/>
</dbReference>
<dbReference type="PANTHER" id="PTHR36766:SF70">
    <property type="entry name" value="DISEASE RESISTANCE PROTEIN RGA4"/>
    <property type="match status" value="1"/>
</dbReference>
<dbReference type="Pfam" id="PF23247">
    <property type="entry name" value="LRR_RPS2"/>
    <property type="match status" value="1"/>
</dbReference>
<dbReference type="InterPro" id="IPR057135">
    <property type="entry name" value="At4g27190-like_LRR"/>
</dbReference>
<evidence type="ECO:0000256" key="1">
    <source>
        <dbReference type="ARBA" id="ARBA00022821"/>
    </source>
</evidence>
<dbReference type="AlphaFoldDB" id="A0ABD1UYR6"/>
<dbReference type="InterPro" id="IPR032675">
    <property type="entry name" value="LRR_dom_sf"/>
</dbReference>
<gene>
    <name evidence="3" type="ORF">Fot_22803</name>
</gene>
<dbReference type="GO" id="GO:0006952">
    <property type="term" value="P:defense response"/>
    <property type="evidence" value="ECO:0007669"/>
    <property type="project" value="UniProtKB-KW"/>
</dbReference>
<sequence length="266" mass="29912">MLGNLPLLKNLNLSSLTNVRSMGLSFYGASDCSSSSRNDGQETRLSFPSLQSLIIEEIPNLTEWAEAQTSGVQVFPCLEYLKIKNCHKLKTAPNHFPCLKELYIYDMDSDLPFSNIISTSNLTSLVQLSILASLKWLWITGCDELRELPDDLGSLKSLETLLISCCNLQLSPYPSGQKGFSSLRNLKICYCDKLSNLPSEMLESCTSLQKLEVYNCENLTSFPELSGMVWLNSLRELVIGGFSNPRYSRRHRTHKIHSEINITWSG</sequence>
<dbReference type="Proteomes" id="UP001604277">
    <property type="component" value="Unassembled WGS sequence"/>
</dbReference>
<reference evidence="4" key="1">
    <citation type="submission" date="2024-07" db="EMBL/GenBank/DDBJ databases">
        <title>Two chromosome-level genome assemblies of Korean endemic species Abeliophyllum distichum and Forsythia ovata (Oleaceae).</title>
        <authorList>
            <person name="Jang H."/>
        </authorList>
    </citation>
    <scope>NUCLEOTIDE SEQUENCE [LARGE SCALE GENOMIC DNA]</scope>
</reference>
<evidence type="ECO:0000259" key="2">
    <source>
        <dbReference type="Pfam" id="PF23247"/>
    </source>
</evidence>
<dbReference type="EMBL" id="JBFOLJ010000006">
    <property type="protein sequence ID" value="KAL2530202.1"/>
    <property type="molecule type" value="Genomic_DNA"/>
</dbReference>
<keyword evidence="4" id="KW-1185">Reference proteome</keyword>
<comment type="caution">
    <text evidence="3">The sequence shown here is derived from an EMBL/GenBank/DDBJ whole genome shotgun (WGS) entry which is preliminary data.</text>
</comment>
<proteinExistence type="predicted"/>
<name>A0ABD1UYR6_9LAMI</name>
<protein>
    <submittedName>
        <fullName evidence="3">Disease resistance protein RGA2</fullName>
    </submittedName>
</protein>
<evidence type="ECO:0000313" key="3">
    <source>
        <dbReference type="EMBL" id="KAL2530202.1"/>
    </source>
</evidence>
<organism evidence="3 4">
    <name type="scientific">Forsythia ovata</name>
    <dbReference type="NCBI Taxonomy" id="205694"/>
    <lineage>
        <taxon>Eukaryota</taxon>
        <taxon>Viridiplantae</taxon>
        <taxon>Streptophyta</taxon>
        <taxon>Embryophyta</taxon>
        <taxon>Tracheophyta</taxon>
        <taxon>Spermatophyta</taxon>
        <taxon>Magnoliopsida</taxon>
        <taxon>eudicotyledons</taxon>
        <taxon>Gunneridae</taxon>
        <taxon>Pentapetalae</taxon>
        <taxon>asterids</taxon>
        <taxon>lamiids</taxon>
        <taxon>Lamiales</taxon>
        <taxon>Oleaceae</taxon>
        <taxon>Forsythieae</taxon>
        <taxon>Forsythia</taxon>
    </lineage>
</organism>
<dbReference type="SUPFAM" id="SSF52047">
    <property type="entry name" value="RNI-like"/>
    <property type="match status" value="1"/>
</dbReference>
<dbReference type="Gene3D" id="3.80.10.10">
    <property type="entry name" value="Ribonuclease Inhibitor"/>
    <property type="match status" value="2"/>
</dbReference>
<evidence type="ECO:0000313" key="4">
    <source>
        <dbReference type="Proteomes" id="UP001604277"/>
    </source>
</evidence>